<organism evidence="1 2">
    <name type="scientific">Radiobacillus deserti</name>
    <dbReference type="NCBI Taxonomy" id="2594883"/>
    <lineage>
        <taxon>Bacteria</taxon>
        <taxon>Bacillati</taxon>
        <taxon>Bacillota</taxon>
        <taxon>Bacilli</taxon>
        <taxon>Bacillales</taxon>
        <taxon>Bacillaceae</taxon>
        <taxon>Radiobacillus</taxon>
    </lineage>
</organism>
<accession>A0A516KHI8</accession>
<keyword evidence="2" id="KW-1185">Reference proteome</keyword>
<dbReference type="RefSeq" id="WP_143894845.1">
    <property type="nucleotide sequence ID" value="NZ_CP041666.1"/>
</dbReference>
<dbReference type="KEGG" id="aqt:FN924_12155"/>
<dbReference type="AlphaFoldDB" id="A0A516KHI8"/>
<dbReference type="EMBL" id="CP041666">
    <property type="protein sequence ID" value="QDP40873.1"/>
    <property type="molecule type" value="Genomic_DNA"/>
</dbReference>
<dbReference type="Proteomes" id="UP000315215">
    <property type="component" value="Chromosome"/>
</dbReference>
<name>A0A516KHI8_9BACI</name>
<dbReference type="OrthoDB" id="2706847at2"/>
<sequence>MIVDTMSSRQVHNWYSKSTNKQTETLEKTSNDYTSAHTTDFTSKKSNFSNVWGELARKYNVRNANFDDIKSISKALYDSGEISLKEVAVMTFDNERASNYLKQNARAHVPDDFNMYQTPSNSSGKRNWITEFEARAQKDFEYGNLIGYHNSKKVLSIFQKIGAV</sequence>
<reference evidence="1 2" key="1">
    <citation type="submission" date="2019-07" db="EMBL/GenBank/DDBJ databases">
        <authorList>
            <person name="Li J."/>
        </authorList>
    </citation>
    <scope>NUCLEOTIDE SEQUENCE [LARGE SCALE GENOMIC DNA]</scope>
    <source>
        <strain evidence="1 2">TKL69</strain>
    </source>
</reference>
<protein>
    <submittedName>
        <fullName evidence="1">Uncharacterized protein</fullName>
    </submittedName>
</protein>
<evidence type="ECO:0000313" key="1">
    <source>
        <dbReference type="EMBL" id="QDP40873.1"/>
    </source>
</evidence>
<gene>
    <name evidence="1" type="ORF">FN924_12155</name>
</gene>
<proteinExistence type="predicted"/>
<evidence type="ECO:0000313" key="2">
    <source>
        <dbReference type="Proteomes" id="UP000315215"/>
    </source>
</evidence>